<reference evidence="6" key="1">
    <citation type="journal article" date="2006" name="Microbiology">
        <title>Identification of a transposable genomic island of Paracoccus pantotrophus DSM 11072 by its transposition to a novel entrapment vector pMMB2.</title>
        <authorList>
            <person name="Mikosa M."/>
            <person name="Sochacka-Pietal M."/>
            <person name="Baj J."/>
            <person name="Bartosik D."/>
        </authorList>
    </citation>
    <scope>NUCLEOTIDE SEQUENCE</scope>
    <source>
        <strain evidence="6">DSM 11072</strain>
    </source>
</reference>
<comment type="similarity">
    <text evidence="1 4">Belongs to the aldehyde dehydrogenase family.</text>
</comment>
<dbReference type="FunFam" id="3.40.605.10:FF:000007">
    <property type="entry name" value="NAD/NADP-dependent betaine aldehyde dehydrogenase"/>
    <property type="match status" value="1"/>
</dbReference>
<evidence type="ECO:0000256" key="3">
    <source>
        <dbReference type="PROSITE-ProRule" id="PRU10007"/>
    </source>
</evidence>
<dbReference type="InterPro" id="IPR029510">
    <property type="entry name" value="Ald_DH_CS_GLU"/>
</dbReference>
<dbReference type="InterPro" id="IPR016161">
    <property type="entry name" value="Ald_DH/histidinol_DH"/>
</dbReference>
<dbReference type="PANTHER" id="PTHR11699">
    <property type="entry name" value="ALDEHYDE DEHYDROGENASE-RELATED"/>
    <property type="match status" value="1"/>
</dbReference>
<dbReference type="CDD" id="cd07114">
    <property type="entry name" value="ALDH_DhaS"/>
    <property type="match status" value="1"/>
</dbReference>
<dbReference type="SUPFAM" id="SSF53720">
    <property type="entry name" value="ALDH-like"/>
    <property type="match status" value="1"/>
</dbReference>
<dbReference type="FunFam" id="3.40.309.10:FF:000012">
    <property type="entry name" value="Betaine aldehyde dehydrogenase"/>
    <property type="match status" value="1"/>
</dbReference>
<accession>Q3S8D6</accession>
<dbReference type="GO" id="GO:0016620">
    <property type="term" value="F:oxidoreductase activity, acting on the aldehyde or oxo group of donors, NAD or NADP as acceptor"/>
    <property type="evidence" value="ECO:0007669"/>
    <property type="project" value="InterPro"/>
</dbReference>
<dbReference type="InterPro" id="IPR016162">
    <property type="entry name" value="Ald_DH_N"/>
</dbReference>
<dbReference type="Gene3D" id="3.40.309.10">
    <property type="entry name" value="Aldehyde Dehydrogenase, Chain A, domain 2"/>
    <property type="match status" value="1"/>
</dbReference>
<dbReference type="AlphaFoldDB" id="Q3S8D6"/>
<organism evidence="6">
    <name type="scientific">Paracoccus pantotrophus</name>
    <name type="common">Thiosphaera pantotropha</name>
    <dbReference type="NCBI Taxonomy" id="82367"/>
    <lineage>
        <taxon>Bacteria</taxon>
        <taxon>Pseudomonadati</taxon>
        <taxon>Pseudomonadota</taxon>
        <taxon>Alphaproteobacteria</taxon>
        <taxon>Rhodobacterales</taxon>
        <taxon>Paracoccaceae</taxon>
        <taxon>Paracoccus</taxon>
    </lineage>
</organism>
<sequence>MPSPLARWCARPCARINKPLRNMEKKMTTQYKLYIDNQFVAPDGDDYFPAVNPYTGETHAMVPQASDAQVAAAVAAARRAYETVWSKTNGLERAKLMIRLADLLEANAERMGILETTDNGKVIRETGAQMLFAARAYRFFAGTADKIFGQTIPLDQKDVFDFTRREALGVCVLITAWNSPMGLLSNKLAPALAAGNCVIIKPSEHASCTTLEFAKLVDEAGFPPGVINIVTGDYRVGQALTRHGRVDRVSFTGSPEVGRKIAADAGERLIPVTLELGGKSPNIIFEDADLDKAVVGALAGIFAATGQTCIAGSRLLVQRGVYDEVVRRLAERAKTIKLGNPLDKTTEMGTAANEPQFKRILGKIDAAKAEGATIVTGGKAASGDGLEKGFFIEPTIFRDVSNKSELAQEEVFGPVLAVIPFDTEEEAVAIANDTKYGLASGVWTTNLSRAMRMVRAINAGTVWVNTYRAAQVMAPFGGFKDSGFGKERGVMALEEFLQTKNVMIDFSLEERDPFALKM</sequence>
<evidence type="ECO:0000256" key="1">
    <source>
        <dbReference type="ARBA" id="ARBA00009986"/>
    </source>
</evidence>
<dbReference type="InterPro" id="IPR015590">
    <property type="entry name" value="Aldehyde_DH_dom"/>
</dbReference>
<dbReference type="InterPro" id="IPR016163">
    <property type="entry name" value="Ald_DH_C"/>
</dbReference>
<evidence type="ECO:0000259" key="5">
    <source>
        <dbReference type="Pfam" id="PF00171"/>
    </source>
</evidence>
<dbReference type="EMBL" id="DQ149577">
    <property type="protein sequence ID" value="AAZ93609.1"/>
    <property type="molecule type" value="Genomic_DNA"/>
</dbReference>
<feature type="domain" description="Aldehyde dehydrogenase" evidence="5">
    <location>
        <begin position="40"/>
        <end position="502"/>
    </location>
</feature>
<proteinExistence type="inferred from homology"/>
<dbReference type="PROSITE" id="PS00070">
    <property type="entry name" value="ALDEHYDE_DEHYDR_CYS"/>
    <property type="match status" value="1"/>
</dbReference>
<dbReference type="Pfam" id="PF00171">
    <property type="entry name" value="Aldedh"/>
    <property type="match status" value="1"/>
</dbReference>
<dbReference type="Gene3D" id="3.40.605.10">
    <property type="entry name" value="Aldehyde Dehydrogenase, Chain A, domain 1"/>
    <property type="match status" value="1"/>
</dbReference>
<protein>
    <submittedName>
        <fullName evidence="6">Putative NAD-dependent aldehyde dehydrogenase</fullName>
    </submittedName>
</protein>
<evidence type="ECO:0000313" key="6">
    <source>
        <dbReference type="EMBL" id="AAZ93609.1"/>
    </source>
</evidence>
<dbReference type="PROSITE" id="PS00687">
    <property type="entry name" value="ALDEHYDE_DEHYDR_GLU"/>
    <property type="match status" value="1"/>
</dbReference>
<evidence type="ECO:0000256" key="4">
    <source>
        <dbReference type="RuleBase" id="RU003345"/>
    </source>
</evidence>
<keyword evidence="2 4" id="KW-0560">Oxidoreductase</keyword>
<dbReference type="InterPro" id="IPR016160">
    <property type="entry name" value="Ald_DH_CS_CYS"/>
</dbReference>
<evidence type="ECO:0000256" key="2">
    <source>
        <dbReference type="ARBA" id="ARBA00023002"/>
    </source>
</evidence>
<feature type="active site" evidence="3">
    <location>
        <position position="275"/>
    </location>
</feature>
<name>Q3S8D6_PARPN</name>